<feature type="region of interest" description="Disordered" evidence="1">
    <location>
        <begin position="1"/>
        <end position="24"/>
    </location>
</feature>
<reference evidence="2" key="1">
    <citation type="journal article" date="2021" name="Mol. Ecol. Resour.">
        <title>Apolygus lucorum genome provides insights into omnivorousness and mesophyll feeding.</title>
        <authorList>
            <person name="Liu Y."/>
            <person name="Liu H."/>
            <person name="Wang H."/>
            <person name="Huang T."/>
            <person name="Liu B."/>
            <person name="Yang B."/>
            <person name="Yin L."/>
            <person name="Li B."/>
            <person name="Zhang Y."/>
            <person name="Zhang S."/>
            <person name="Jiang F."/>
            <person name="Zhang X."/>
            <person name="Ren Y."/>
            <person name="Wang B."/>
            <person name="Wang S."/>
            <person name="Lu Y."/>
            <person name="Wu K."/>
            <person name="Fan W."/>
            <person name="Wang G."/>
        </authorList>
    </citation>
    <scope>NUCLEOTIDE SEQUENCE</scope>
    <source>
        <strain evidence="2">12Hb</strain>
    </source>
</reference>
<name>A0A8S9WI54_APOLU</name>
<dbReference type="Proteomes" id="UP000466442">
    <property type="component" value="Unassembled WGS sequence"/>
</dbReference>
<comment type="caution">
    <text evidence="2">The sequence shown here is derived from an EMBL/GenBank/DDBJ whole genome shotgun (WGS) entry which is preliminary data.</text>
</comment>
<evidence type="ECO:0000313" key="2">
    <source>
        <dbReference type="EMBL" id="KAF6197410.1"/>
    </source>
</evidence>
<sequence length="66" mass="7383">MRDTLLSKAMTGHRPGIRSSPSPKTCGHSIFTPLLSSNGMPTAQALWEHERRIIVHELQLFGVMVR</sequence>
<gene>
    <name evidence="2" type="ORF">GE061_020233</name>
</gene>
<protein>
    <submittedName>
        <fullName evidence="2">Uncharacterized protein</fullName>
    </submittedName>
</protein>
<accession>A0A8S9WI54</accession>
<dbReference type="AlphaFoldDB" id="A0A8S9WI54"/>
<dbReference type="EMBL" id="WIXP02000074">
    <property type="protein sequence ID" value="KAF6197410.1"/>
    <property type="molecule type" value="Genomic_DNA"/>
</dbReference>
<evidence type="ECO:0000313" key="3">
    <source>
        <dbReference type="Proteomes" id="UP000466442"/>
    </source>
</evidence>
<proteinExistence type="predicted"/>
<organism evidence="2 3">
    <name type="scientific">Apolygus lucorum</name>
    <name type="common">Small green plant bug</name>
    <name type="synonym">Lygocoris lucorum</name>
    <dbReference type="NCBI Taxonomy" id="248454"/>
    <lineage>
        <taxon>Eukaryota</taxon>
        <taxon>Metazoa</taxon>
        <taxon>Ecdysozoa</taxon>
        <taxon>Arthropoda</taxon>
        <taxon>Hexapoda</taxon>
        <taxon>Insecta</taxon>
        <taxon>Pterygota</taxon>
        <taxon>Neoptera</taxon>
        <taxon>Paraneoptera</taxon>
        <taxon>Hemiptera</taxon>
        <taxon>Heteroptera</taxon>
        <taxon>Panheteroptera</taxon>
        <taxon>Cimicomorpha</taxon>
        <taxon>Miridae</taxon>
        <taxon>Mirini</taxon>
        <taxon>Apolygus</taxon>
    </lineage>
</organism>
<keyword evidence="3" id="KW-1185">Reference proteome</keyword>
<evidence type="ECO:0000256" key="1">
    <source>
        <dbReference type="SAM" id="MobiDB-lite"/>
    </source>
</evidence>